<accession>A0A3M8CXK3</accession>
<dbReference type="GO" id="GO:0005524">
    <property type="term" value="F:ATP binding"/>
    <property type="evidence" value="ECO:0007669"/>
    <property type="project" value="UniProtKB-KW"/>
</dbReference>
<dbReference type="InterPro" id="IPR003594">
    <property type="entry name" value="HATPase_dom"/>
</dbReference>
<protein>
    <submittedName>
        <fullName evidence="8">GHKL domain-containing protein</fullName>
    </submittedName>
</protein>
<dbReference type="InterPro" id="IPR036890">
    <property type="entry name" value="HATPase_C_sf"/>
</dbReference>
<proteinExistence type="predicted"/>
<keyword evidence="6" id="KW-0472">Membrane</keyword>
<dbReference type="GO" id="GO:0016301">
    <property type="term" value="F:kinase activity"/>
    <property type="evidence" value="ECO:0007669"/>
    <property type="project" value="UniProtKB-KW"/>
</dbReference>
<dbReference type="InterPro" id="IPR029151">
    <property type="entry name" value="Sensor-like_sf"/>
</dbReference>
<dbReference type="SMART" id="SM00387">
    <property type="entry name" value="HATPase_c"/>
    <property type="match status" value="1"/>
</dbReference>
<evidence type="ECO:0000256" key="4">
    <source>
        <dbReference type="ARBA" id="ARBA00022840"/>
    </source>
</evidence>
<keyword evidence="4" id="KW-0067">ATP-binding</keyword>
<dbReference type="OrthoDB" id="3173688at2"/>
<sequence length="449" mass="50131">MMKAISTRTNKRIRIILIVAIILSLCFMSANILLTYDSTIRTVEISIATQSMKMAADIASEVDVASFERFLQKPTSESEDFVKLNRFLNDYRKKIGAKHVYIVTMDDQGKSRVMILGISPELAAQTYIGEPCTLTREEAEPAYHGATFHTSIIHDPKYGNYMTAGAPLMNANGQLVGIIGIDTGVELLQQIEQNALKNSIFHISANLLILILMVVSYTVIRRWYQRETLRVVGDSEQTFQREFRSILTSIQSIRHDFANHLQVLFGLLELKKYARAQEYLKGLQSDVKVVTLSAQVANPALLVLLHSKVEKARRQQVELEFQVPPEETFDGVLSSDMIKILSNLLDNAIDAACGGLEEEERCIWLTLKKVGQTYQFTVENTGGTIQAGELQKMMLGGYTTKQTEEGQARGYGLSIVREVVSKYAGEINVTSAKGRTCFAVLLSISERQG</sequence>
<dbReference type="InterPro" id="IPR005467">
    <property type="entry name" value="His_kinase_dom"/>
</dbReference>
<dbReference type="GO" id="GO:0000160">
    <property type="term" value="P:phosphorelay signal transduction system"/>
    <property type="evidence" value="ECO:0007669"/>
    <property type="project" value="UniProtKB-KW"/>
</dbReference>
<dbReference type="Gene3D" id="1.10.287.130">
    <property type="match status" value="1"/>
</dbReference>
<evidence type="ECO:0000256" key="3">
    <source>
        <dbReference type="ARBA" id="ARBA00022777"/>
    </source>
</evidence>
<dbReference type="PANTHER" id="PTHR40448:SF1">
    <property type="entry name" value="TWO-COMPONENT SENSOR HISTIDINE KINASE"/>
    <property type="match status" value="1"/>
</dbReference>
<keyword evidence="9" id="KW-1185">Reference proteome</keyword>
<comment type="caution">
    <text evidence="8">The sequence shown here is derived from an EMBL/GenBank/DDBJ whole genome shotgun (WGS) entry which is preliminary data.</text>
</comment>
<evidence type="ECO:0000259" key="7">
    <source>
        <dbReference type="PROSITE" id="PS50109"/>
    </source>
</evidence>
<evidence type="ECO:0000313" key="8">
    <source>
        <dbReference type="EMBL" id="RNB79595.1"/>
    </source>
</evidence>
<evidence type="ECO:0000256" key="5">
    <source>
        <dbReference type="ARBA" id="ARBA00023012"/>
    </source>
</evidence>
<evidence type="ECO:0000256" key="1">
    <source>
        <dbReference type="ARBA" id="ARBA00022679"/>
    </source>
</evidence>
<keyword evidence="6" id="KW-1133">Transmembrane helix</keyword>
<dbReference type="AlphaFoldDB" id="A0A3M8CXK3"/>
<feature type="domain" description="Histidine kinase" evidence="7">
    <location>
        <begin position="238"/>
        <end position="446"/>
    </location>
</feature>
<keyword evidence="3" id="KW-0418">Kinase</keyword>
<gene>
    <name evidence="8" type="ORF">EDM56_29165</name>
</gene>
<dbReference type="EMBL" id="RHHQ01000028">
    <property type="protein sequence ID" value="RNB79595.1"/>
    <property type="molecule type" value="Genomic_DNA"/>
</dbReference>
<reference evidence="8 9" key="1">
    <citation type="submission" date="2018-10" db="EMBL/GenBank/DDBJ databases">
        <title>Phylogenomics of Brevibacillus.</title>
        <authorList>
            <person name="Dunlap C."/>
        </authorList>
    </citation>
    <scope>NUCLEOTIDE SEQUENCE [LARGE SCALE GENOMIC DNA]</scope>
    <source>
        <strain evidence="8 9">JCM 15716</strain>
    </source>
</reference>
<dbReference type="GO" id="GO:0042802">
    <property type="term" value="F:identical protein binding"/>
    <property type="evidence" value="ECO:0007669"/>
    <property type="project" value="TreeGrafter"/>
</dbReference>
<dbReference type="PROSITE" id="PS50109">
    <property type="entry name" value="HIS_KIN"/>
    <property type="match status" value="1"/>
</dbReference>
<evidence type="ECO:0000256" key="2">
    <source>
        <dbReference type="ARBA" id="ARBA00022741"/>
    </source>
</evidence>
<dbReference type="RefSeq" id="WP_122921445.1">
    <property type="nucleotide sequence ID" value="NZ_RHHQ01000028.1"/>
</dbReference>
<keyword evidence="2" id="KW-0547">Nucleotide-binding</keyword>
<dbReference type="InterPro" id="IPR039506">
    <property type="entry name" value="SPOB_a"/>
</dbReference>
<dbReference type="Pfam" id="PF02518">
    <property type="entry name" value="HATPase_c"/>
    <property type="match status" value="1"/>
</dbReference>
<dbReference type="SUPFAM" id="SSF55874">
    <property type="entry name" value="ATPase domain of HSP90 chaperone/DNA topoisomerase II/histidine kinase"/>
    <property type="match status" value="1"/>
</dbReference>
<keyword evidence="1" id="KW-0808">Transferase</keyword>
<feature type="transmembrane region" description="Helical" evidence="6">
    <location>
        <begin position="200"/>
        <end position="220"/>
    </location>
</feature>
<keyword evidence="6" id="KW-0812">Transmembrane</keyword>
<evidence type="ECO:0000313" key="9">
    <source>
        <dbReference type="Proteomes" id="UP000271031"/>
    </source>
</evidence>
<dbReference type="SUPFAM" id="SSF103190">
    <property type="entry name" value="Sensory domain-like"/>
    <property type="match status" value="1"/>
</dbReference>
<keyword evidence="5" id="KW-0902">Two-component regulatory system</keyword>
<dbReference type="Gene3D" id="3.30.565.10">
    <property type="entry name" value="Histidine kinase-like ATPase, C-terminal domain"/>
    <property type="match status" value="1"/>
</dbReference>
<organism evidence="8 9">
    <name type="scientific">Brevibacillus fluminis</name>
    <dbReference type="NCBI Taxonomy" id="511487"/>
    <lineage>
        <taxon>Bacteria</taxon>
        <taxon>Bacillati</taxon>
        <taxon>Bacillota</taxon>
        <taxon>Bacilli</taxon>
        <taxon>Bacillales</taxon>
        <taxon>Paenibacillaceae</taxon>
        <taxon>Brevibacillus</taxon>
    </lineage>
</organism>
<dbReference type="Pfam" id="PF14689">
    <property type="entry name" value="SPOB_a"/>
    <property type="match status" value="1"/>
</dbReference>
<dbReference type="PANTHER" id="PTHR40448">
    <property type="entry name" value="TWO-COMPONENT SENSOR HISTIDINE KINASE"/>
    <property type="match status" value="1"/>
</dbReference>
<evidence type="ECO:0000256" key="6">
    <source>
        <dbReference type="SAM" id="Phobius"/>
    </source>
</evidence>
<name>A0A3M8CXK3_9BACL</name>
<dbReference type="Proteomes" id="UP000271031">
    <property type="component" value="Unassembled WGS sequence"/>
</dbReference>